<evidence type="ECO:0000313" key="1">
    <source>
        <dbReference type="EMBL" id="AYV79123.1"/>
    </source>
</evidence>
<accession>A0A3G4ZZX1</accession>
<dbReference type="EMBL" id="MK072134">
    <property type="protein sequence ID" value="AYV79123.1"/>
    <property type="molecule type" value="Genomic_DNA"/>
</dbReference>
<protein>
    <submittedName>
        <fullName evidence="1">Uncharacterized protein</fullName>
    </submittedName>
</protein>
<proteinExistence type="predicted"/>
<name>A0A3G4ZZX1_9VIRU</name>
<reference evidence="1" key="1">
    <citation type="submission" date="2018-10" db="EMBL/GenBank/DDBJ databases">
        <title>Hidden diversity of soil giant viruses.</title>
        <authorList>
            <person name="Schulz F."/>
            <person name="Alteio L."/>
            <person name="Goudeau D."/>
            <person name="Ryan E.M."/>
            <person name="Malmstrom R.R."/>
            <person name="Blanchard J."/>
            <person name="Woyke T."/>
        </authorList>
    </citation>
    <scope>NUCLEOTIDE SEQUENCE</scope>
    <source>
        <strain evidence="1">FNV1</strain>
    </source>
</reference>
<gene>
    <name evidence="1" type="ORF">Faunusvirus3_3</name>
</gene>
<organism evidence="1">
    <name type="scientific">Faunusvirus sp</name>
    <dbReference type="NCBI Taxonomy" id="2487766"/>
    <lineage>
        <taxon>Viruses</taxon>
        <taxon>Varidnaviria</taxon>
        <taxon>Bamfordvirae</taxon>
        <taxon>Nucleocytoviricota</taxon>
        <taxon>Megaviricetes</taxon>
        <taxon>Imitervirales</taxon>
        <taxon>Mimiviridae</taxon>
    </lineage>
</organism>
<sequence length="232" mass="26872">MSFINFAANNSYIDDHNTVQCESRYECMIKLEEDDVEEACENIEYEINVESLVTRKIYDLPTKQRRKHVLENDIISKKPQYCNSDNARKLHYISLDSLIEGVDMLYDMVLTGDIYRVIFLLDNNIVMTVINQFNDNNVVEIPVFTASNPFPFISLSYGKISLAIEMNQDYDPQVGEKIKLSFTAGYYKNMSRKMLMLAKFKIDLNENEDALIFFDGKCILLSEGIPTYVISR</sequence>